<dbReference type="Proteomes" id="UP001469553">
    <property type="component" value="Unassembled WGS sequence"/>
</dbReference>
<protein>
    <submittedName>
        <fullName evidence="1">Uncharacterized protein</fullName>
    </submittedName>
</protein>
<keyword evidence="2" id="KW-1185">Reference proteome</keyword>
<gene>
    <name evidence="1" type="ORF">AMECASPLE_005174</name>
</gene>
<organism evidence="1 2">
    <name type="scientific">Ameca splendens</name>
    <dbReference type="NCBI Taxonomy" id="208324"/>
    <lineage>
        <taxon>Eukaryota</taxon>
        <taxon>Metazoa</taxon>
        <taxon>Chordata</taxon>
        <taxon>Craniata</taxon>
        <taxon>Vertebrata</taxon>
        <taxon>Euteleostomi</taxon>
        <taxon>Actinopterygii</taxon>
        <taxon>Neopterygii</taxon>
        <taxon>Teleostei</taxon>
        <taxon>Neoteleostei</taxon>
        <taxon>Acanthomorphata</taxon>
        <taxon>Ovalentaria</taxon>
        <taxon>Atherinomorphae</taxon>
        <taxon>Cyprinodontiformes</taxon>
        <taxon>Goodeidae</taxon>
        <taxon>Ameca</taxon>
    </lineage>
</organism>
<proteinExistence type="predicted"/>
<dbReference type="EMBL" id="JAHRIP010047256">
    <property type="protein sequence ID" value="MEQ2298439.1"/>
    <property type="molecule type" value="Genomic_DNA"/>
</dbReference>
<evidence type="ECO:0000313" key="2">
    <source>
        <dbReference type="Proteomes" id="UP001469553"/>
    </source>
</evidence>
<comment type="caution">
    <text evidence="1">The sequence shown here is derived from an EMBL/GenBank/DDBJ whole genome shotgun (WGS) entry which is preliminary data.</text>
</comment>
<sequence>MFPPQKPNTEREDEGGSTALFPVQLCLRKYSHYGGVHVKSKEGVWFRSRSCIFYFSAPSLSPSVYLNGVRFCSRGRNNAWVGQSYVSGDGDRSQRSRFNDDIEPELEGLEDKLQAALE</sequence>
<accession>A0ABV0YX14</accession>
<evidence type="ECO:0000313" key="1">
    <source>
        <dbReference type="EMBL" id="MEQ2298439.1"/>
    </source>
</evidence>
<reference evidence="1 2" key="1">
    <citation type="submission" date="2021-06" db="EMBL/GenBank/DDBJ databases">
        <authorList>
            <person name="Palmer J.M."/>
        </authorList>
    </citation>
    <scope>NUCLEOTIDE SEQUENCE [LARGE SCALE GENOMIC DNA]</scope>
    <source>
        <strain evidence="1 2">AS_MEX2019</strain>
        <tissue evidence="1">Muscle</tissue>
    </source>
</reference>
<name>A0ABV0YX14_9TELE</name>